<dbReference type="UniPathway" id="UPA00253">
    <property type="reaction ID" value="UER00326"/>
</dbReference>
<keyword evidence="6" id="KW-0285">Flavoprotein</keyword>
<dbReference type="SUPFAM" id="SSF56425">
    <property type="entry name" value="Succinate dehydrogenase/fumarate reductase flavoprotein, catalytic domain"/>
    <property type="match status" value="1"/>
</dbReference>
<evidence type="ECO:0000256" key="8">
    <source>
        <dbReference type="ARBA" id="ARBA00022827"/>
    </source>
</evidence>
<evidence type="ECO:0000256" key="4">
    <source>
        <dbReference type="ARBA" id="ARBA00012173"/>
    </source>
</evidence>
<dbReference type="GO" id="GO:0034628">
    <property type="term" value="P:'de novo' NAD+ biosynthetic process from L-aspartate"/>
    <property type="evidence" value="ECO:0007669"/>
    <property type="project" value="TreeGrafter"/>
</dbReference>
<dbReference type="InterPro" id="IPR036188">
    <property type="entry name" value="FAD/NAD-bd_sf"/>
</dbReference>
<gene>
    <name evidence="13" type="ORF">SAMN02746066_03369</name>
</gene>
<comment type="cofactor">
    <cofactor evidence="1">
        <name>FAD</name>
        <dbReference type="ChEBI" id="CHEBI:57692"/>
    </cofactor>
</comment>
<dbReference type="PANTHER" id="PTHR42716">
    <property type="entry name" value="L-ASPARTATE OXIDASE"/>
    <property type="match status" value="1"/>
</dbReference>
<dbReference type="PRINTS" id="PR00368">
    <property type="entry name" value="FADPNR"/>
</dbReference>
<dbReference type="Proteomes" id="UP000184038">
    <property type="component" value="Unassembled WGS sequence"/>
</dbReference>
<dbReference type="GO" id="GO:0008734">
    <property type="term" value="F:L-aspartate oxidase activity"/>
    <property type="evidence" value="ECO:0007669"/>
    <property type="project" value="UniProtKB-EC"/>
</dbReference>
<name>A0A1M7LQ66_9FIRM</name>
<dbReference type="AlphaFoldDB" id="A0A1M7LQ66"/>
<evidence type="ECO:0000256" key="11">
    <source>
        <dbReference type="ARBA" id="ARBA00048305"/>
    </source>
</evidence>
<organism evidence="13 14">
    <name type="scientific">Anaerosporobacter mobilis DSM 15930</name>
    <dbReference type="NCBI Taxonomy" id="1120996"/>
    <lineage>
        <taxon>Bacteria</taxon>
        <taxon>Bacillati</taxon>
        <taxon>Bacillota</taxon>
        <taxon>Clostridia</taxon>
        <taxon>Lachnospirales</taxon>
        <taxon>Lachnospiraceae</taxon>
        <taxon>Anaerosporobacter</taxon>
    </lineage>
</organism>
<sequence length="469" mass="52803">MLQNKYQVIVVGTGAAGLYAALSLPEDTQILMITKDAIQNSDSYLAQGGISVLKDEADYASYFEDTMRAGHYENNKESVHVMIESSRAIINKLLGYGVEFDCYEDGSFAYTREGAHSTYRILRHDDMTGKEITSKLIIQVKKRRNIEVMEYTTMIDLITNSKIPSVCEGIVIEESSGEIKNVYADAVILATGGIGGLFQNSTNYSHITGDSFAIALRHNVELQDIHYIQIHPTALYTKKKGRKFLISESLRGEGGVLLNSKGERFVNELLPRDVVTAAIKEEMEKEGTDHVYLNISHLPADIIIKRFPNIYQRCIEEGYDLTKESIPVAPAQHYLMGGIKVDTEGATTLMNLYAVGETACNGVHGANRLASNSLLESLVFAERAAGKIIKEQQREYCRQMQFVHELTATQAVQLPTEKNTGTQSKEIKNMVETQVLDDYKRYELFRQLIWKEIKREDETFYVRWCNNAS</sequence>
<reference evidence="13 14" key="1">
    <citation type="submission" date="2016-11" db="EMBL/GenBank/DDBJ databases">
        <authorList>
            <person name="Jaros S."/>
            <person name="Januszkiewicz K."/>
            <person name="Wedrychowicz H."/>
        </authorList>
    </citation>
    <scope>NUCLEOTIDE SEQUENCE [LARGE SCALE GENOMIC DNA]</scope>
    <source>
        <strain evidence="13 14">DSM 15930</strain>
    </source>
</reference>
<accession>A0A1M7LQ66</accession>
<dbReference type="Gene3D" id="3.50.50.60">
    <property type="entry name" value="FAD/NAD(P)-binding domain"/>
    <property type="match status" value="1"/>
</dbReference>
<evidence type="ECO:0000256" key="6">
    <source>
        <dbReference type="ARBA" id="ARBA00022630"/>
    </source>
</evidence>
<dbReference type="EC" id="1.4.3.16" evidence="4"/>
<evidence type="ECO:0000313" key="14">
    <source>
        <dbReference type="Proteomes" id="UP000184038"/>
    </source>
</evidence>
<comment type="pathway">
    <text evidence="2">Cofactor biosynthesis; NAD(+) biosynthesis; iminoaspartate from L-aspartate (oxidase route): step 1/1.</text>
</comment>
<evidence type="ECO:0000256" key="2">
    <source>
        <dbReference type="ARBA" id="ARBA00004950"/>
    </source>
</evidence>
<evidence type="ECO:0000256" key="10">
    <source>
        <dbReference type="ARBA" id="ARBA00030386"/>
    </source>
</evidence>
<dbReference type="Gene3D" id="3.90.700.10">
    <property type="entry name" value="Succinate dehydrogenase/fumarate reductase flavoprotein, catalytic domain"/>
    <property type="match status" value="1"/>
</dbReference>
<evidence type="ECO:0000259" key="12">
    <source>
        <dbReference type="Pfam" id="PF00890"/>
    </source>
</evidence>
<comment type="similarity">
    <text evidence="3">Belongs to the FAD-dependent oxidoreductase 2 family. NadB subfamily.</text>
</comment>
<evidence type="ECO:0000256" key="5">
    <source>
        <dbReference type="ARBA" id="ARBA00021901"/>
    </source>
</evidence>
<dbReference type="STRING" id="1120996.SAMN02746066_03369"/>
<evidence type="ECO:0000256" key="3">
    <source>
        <dbReference type="ARBA" id="ARBA00008562"/>
    </source>
</evidence>
<evidence type="ECO:0000256" key="7">
    <source>
        <dbReference type="ARBA" id="ARBA00022642"/>
    </source>
</evidence>
<dbReference type="OrthoDB" id="9806724at2"/>
<keyword evidence="14" id="KW-1185">Reference proteome</keyword>
<evidence type="ECO:0000256" key="1">
    <source>
        <dbReference type="ARBA" id="ARBA00001974"/>
    </source>
</evidence>
<dbReference type="NCBIfam" id="NF004820">
    <property type="entry name" value="PRK06175.1"/>
    <property type="match status" value="1"/>
</dbReference>
<protein>
    <recommendedName>
        <fullName evidence="5">L-aspartate oxidase</fullName>
        <ecNumber evidence="4">1.4.3.16</ecNumber>
    </recommendedName>
    <alternativeName>
        <fullName evidence="10">Quinolinate synthase B</fullName>
    </alternativeName>
</protein>
<keyword evidence="7" id="KW-0662">Pyridine nucleotide biosynthesis</keyword>
<dbReference type="InterPro" id="IPR005288">
    <property type="entry name" value="NadB"/>
</dbReference>
<dbReference type="InterPro" id="IPR027477">
    <property type="entry name" value="Succ_DH/fumarate_Rdtase_cat_sf"/>
</dbReference>
<dbReference type="GO" id="GO:0033765">
    <property type="term" value="F:steroid dehydrogenase activity, acting on the CH-CH group of donors"/>
    <property type="evidence" value="ECO:0007669"/>
    <property type="project" value="UniProtKB-ARBA"/>
</dbReference>
<dbReference type="PANTHER" id="PTHR42716:SF2">
    <property type="entry name" value="L-ASPARTATE OXIDASE, CHLOROPLASTIC"/>
    <property type="match status" value="1"/>
</dbReference>
<proteinExistence type="inferred from homology"/>
<dbReference type="SUPFAM" id="SSF51905">
    <property type="entry name" value="FAD/NAD(P)-binding domain"/>
    <property type="match status" value="1"/>
</dbReference>
<evidence type="ECO:0000256" key="9">
    <source>
        <dbReference type="ARBA" id="ARBA00023002"/>
    </source>
</evidence>
<dbReference type="Pfam" id="PF00890">
    <property type="entry name" value="FAD_binding_2"/>
    <property type="match status" value="1"/>
</dbReference>
<comment type="catalytic activity">
    <reaction evidence="11">
        <text>L-aspartate + O2 = iminosuccinate + H2O2</text>
        <dbReference type="Rhea" id="RHEA:25876"/>
        <dbReference type="ChEBI" id="CHEBI:15379"/>
        <dbReference type="ChEBI" id="CHEBI:16240"/>
        <dbReference type="ChEBI" id="CHEBI:29991"/>
        <dbReference type="ChEBI" id="CHEBI:77875"/>
        <dbReference type="EC" id="1.4.3.16"/>
    </reaction>
    <physiologicalReaction direction="left-to-right" evidence="11">
        <dbReference type="Rhea" id="RHEA:25877"/>
    </physiologicalReaction>
</comment>
<evidence type="ECO:0000313" key="13">
    <source>
        <dbReference type="EMBL" id="SHM80354.1"/>
    </source>
</evidence>
<feature type="domain" description="FAD-dependent oxidoreductase 2 FAD-binding" evidence="12">
    <location>
        <begin position="8"/>
        <end position="374"/>
    </location>
</feature>
<keyword evidence="8" id="KW-0274">FAD</keyword>
<dbReference type="RefSeq" id="WP_084139327.1">
    <property type="nucleotide sequence ID" value="NZ_FRCP01000017.1"/>
</dbReference>
<keyword evidence="9" id="KW-0560">Oxidoreductase</keyword>
<dbReference type="InterPro" id="IPR003953">
    <property type="entry name" value="FAD-dep_OxRdtase_2_FAD-bd"/>
</dbReference>
<dbReference type="FunFam" id="3.90.700.10:FF:000002">
    <property type="entry name" value="L-aspartate oxidase"/>
    <property type="match status" value="1"/>
</dbReference>
<dbReference type="EMBL" id="FRCP01000017">
    <property type="protein sequence ID" value="SHM80354.1"/>
    <property type="molecule type" value="Genomic_DNA"/>
</dbReference>